<reference evidence="2" key="2">
    <citation type="journal article" date="2023" name="IMA Fungus">
        <title>Comparative genomic study of the Penicillium genus elucidates a diverse pangenome and 15 lateral gene transfer events.</title>
        <authorList>
            <person name="Petersen C."/>
            <person name="Sorensen T."/>
            <person name="Nielsen M.R."/>
            <person name="Sondergaard T.E."/>
            <person name="Sorensen J.L."/>
            <person name="Fitzpatrick D.A."/>
            <person name="Frisvad J.C."/>
            <person name="Nielsen K.L."/>
        </authorList>
    </citation>
    <scope>NUCLEOTIDE SEQUENCE</scope>
    <source>
        <strain evidence="2">IBT 21917</strain>
    </source>
</reference>
<dbReference type="EMBL" id="JAPQKO010000001">
    <property type="protein sequence ID" value="KAJ5182787.1"/>
    <property type="molecule type" value="Genomic_DNA"/>
</dbReference>
<sequence>MRPYYLAPLILFVSAIQGAAVDTNAIDTLEDADGISPSIDLATNITAKPKLEKCVESNRCDYGHIYVDGFCQKGCVSKRDCYHRQYCDEKKKMCMFTYIFPPGRVCRSNRKSCTFSKSCCSGYCSPHGCARKLEIPKSTADKTMEEEGIKGAEQL</sequence>
<gene>
    <name evidence="2" type="ORF">N7492_000403</name>
</gene>
<keyword evidence="3" id="KW-1185">Reference proteome</keyword>
<comment type="caution">
    <text evidence="2">The sequence shown here is derived from an EMBL/GenBank/DDBJ whole genome shotgun (WGS) entry which is preliminary data.</text>
</comment>
<name>A0A9W9IRT0_9EURO</name>
<dbReference type="AlphaFoldDB" id="A0A9W9IRT0"/>
<accession>A0A9W9IRT0</accession>
<reference evidence="2" key="1">
    <citation type="submission" date="2022-11" db="EMBL/GenBank/DDBJ databases">
        <authorList>
            <person name="Petersen C."/>
        </authorList>
    </citation>
    <scope>NUCLEOTIDE SEQUENCE</scope>
    <source>
        <strain evidence="2">IBT 21917</strain>
    </source>
</reference>
<feature type="signal peptide" evidence="1">
    <location>
        <begin position="1"/>
        <end position="18"/>
    </location>
</feature>
<dbReference type="Proteomes" id="UP001146351">
    <property type="component" value="Unassembled WGS sequence"/>
</dbReference>
<keyword evidence="1" id="KW-0732">Signal</keyword>
<evidence type="ECO:0000313" key="2">
    <source>
        <dbReference type="EMBL" id="KAJ5182787.1"/>
    </source>
</evidence>
<protein>
    <submittedName>
        <fullName evidence="2">Uncharacterized protein</fullName>
    </submittedName>
</protein>
<evidence type="ECO:0000313" key="3">
    <source>
        <dbReference type="Proteomes" id="UP001146351"/>
    </source>
</evidence>
<organism evidence="2 3">
    <name type="scientific">Penicillium capsulatum</name>
    <dbReference type="NCBI Taxonomy" id="69766"/>
    <lineage>
        <taxon>Eukaryota</taxon>
        <taxon>Fungi</taxon>
        <taxon>Dikarya</taxon>
        <taxon>Ascomycota</taxon>
        <taxon>Pezizomycotina</taxon>
        <taxon>Eurotiomycetes</taxon>
        <taxon>Eurotiomycetidae</taxon>
        <taxon>Eurotiales</taxon>
        <taxon>Aspergillaceae</taxon>
        <taxon>Penicillium</taxon>
    </lineage>
</organism>
<proteinExistence type="predicted"/>
<evidence type="ECO:0000256" key="1">
    <source>
        <dbReference type="SAM" id="SignalP"/>
    </source>
</evidence>
<feature type="chain" id="PRO_5040731884" evidence="1">
    <location>
        <begin position="19"/>
        <end position="155"/>
    </location>
</feature>